<evidence type="ECO:0000313" key="13">
    <source>
        <dbReference type="EMBL" id="GAA5484483.1"/>
    </source>
</evidence>
<keyword evidence="4" id="KW-0808">Transferase</keyword>
<dbReference type="EC" id="2.1.1.80" evidence="2"/>
<evidence type="ECO:0000256" key="1">
    <source>
        <dbReference type="ARBA" id="ARBA00001541"/>
    </source>
</evidence>
<dbReference type="Pfam" id="PF08448">
    <property type="entry name" value="PAS_4"/>
    <property type="match status" value="2"/>
</dbReference>
<dbReference type="InterPro" id="IPR000780">
    <property type="entry name" value="CheR_MeTrfase"/>
</dbReference>
<dbReference type="Gene3D" id="3.30.565.10">
    <property type="entry name" value="Histidine kinase-like ATPase, C-terminal domain"/>
    <property type="match status" value="1"/>
</dbReference>
<dbReference type="CDD" id="cd16917">
    <property type="entry name" value="HATPase_UhpB-NarQ-NarX-like"/>
    <property type="match status" value="1"/>
</dbReference>
<dbReference type="InterPro" id="IPR035965">
    <property type="entry name" value="PAS-like_dom_sf"/>
</dbReference>
<evidence type="ECO:0000259" key="11">
    <source>
        <dbReference type="PROSITE" id="PS50122"/>
    </source>
</evidence>
<dbReference type="Pfam" id="PF01739">
    <property type="entry name" value="CheR"/>
    <property type="match status" value="1"/>
</dbReference>
<feature type="domain" description="PAS" evidence="9">
    <location>
        <begin position="1157"/>
        <end position="1227"/>
    </location>
</feature>
<dbReference type="Gene3D" id="3.40.50.180">
    <property type="entry name" value="Methylesterase CheB, C-terminal domain"/>
    <property type="match status" value="1"/>
</dbReference>
<comment type="caution">
    <text evidence="13">The sequence shown here is derived from an EMBL/GenBank/DDBJ whole genome shotgun (WGS) entry which is preliminary data.</text>
</comment>
<dbReference type="Gene3D" id="6.10.250.1910">
    <property type="match status" value="1"/>
</dbReference>
<keyword evidence="5" id="KW-0949">S-adenosyl-L-methionine</keyword>
<dbReference type="Pfam" id="PF01590">
    <property type="entry name" value="GAF"/>
    <property type="match status" value="1"/>
</dbReference>
<dbReference type="PROSITE" id="PS50112">
    <property type="entry name" value="PAS"/>
    <property type="match status" value="2"/>
</dbReference>
<feature type="active site" evidence="6">
    <location>
        <position position="36"/>
    </location>
</feature>
<dbReference type="InterPro" id="IPR050903">
    <property type="entry name" value="Bact_Chemotaxis_MeTrfase"/>
</dbReference>
<dbReference type="Gene3D" id="3.30.450.40">
    <property type="match status" value="1"/>
</dbReference>
<dbReference type="Pfam" id="PF13596">
    <property type="entry name" value="PAS_10"/>
    <property type="match status" value="1"/>
</dbReference>
<dbReference type="EMBL" id="BAABRI010000026">
    <property type="protein sequence ID" value="GAA5484483.1"/>
    <property type="molecule type" value="Genomic_DNA"/>
</dbReference>
<feature type="coiled-coil region" evidence="7">
    <location>
        <begin position="653"/>
        <end position="743"/>
    </location>
</feature>
<reference evidence="13 14" key="1">
    <citation type="submission" date="2024-02" db="EMBL/GenBank/DDBJ databases">
        <title>Haloferula sargassicola NBRC 104335.</title>
        <authorList>
            <person name="Ichikawa N."/>
            <person name="Katano-Makiyama Y."/>
            <person name="Hidaka K."/>
        </authorList>
    </citation>
    <scope>NUCLEOTIDE SEQUENCE [LARGE SCALE GENOMIC DNA]</scope>
    <source>
        <strain evidence="13 14">NBRC 104335</strain>
    </source>
</reference>
<comment type="catalytic activity">
    <reaction evidence="1">
        <text>L-glutamyl-[protein] + S-adenosyl-L-methionine = [protein]-L-glutamate 5-O-methyl ester + S-adenosyl-L-homocysteine</text>
        <dbReference type="Rhea" id="RHEA:24452"/>
        <dbReference type="Rhea" id="RHEA-COMP:10208"/>
        <dbReference type="Rhea" id="RHEA-COMP:10311"/>
        <dbReference type="ChEBI" id="CHEBI:29973"/>
        <dbReference type="ChEBI" id="CHEBI:57856"/>
        <dbReference type="ChEBI" id="CHEBI:59789"/>
        <dbReference type="ChEBI" id="CHEBI:82795"/>
        <dbReference type="EC" id="2.1.1.80"/>
    </reaction>
</comment>
<dbReference type="SMART" id="SM00065">
    <property type="entry name" value="GAF"/>
    <property type="match status" value="1"/>
</dbReference>
<dbReference type="PANTHER" id="PTHR24422">
    <property type="entry name" value="CHEMOTAXIS PROTEIN METHYLTRANSFERASE"/>
    <property type="match status" value="1"/>
</dbReference>
<dbReference type="CDD" id="cd16434">
    <property type="entry name" value="CheB-CheR_fusion"/>
    <property type="match status" value="1"/>
</dbReference>
<dbReference type="NCBIfam" id="TIGR00229">
    <property type="entry name" value="sensory_box"/>
    <property type="match status" value="2"/>
</dbReference>
<dbReference type="PROSITE" id="PS50122">
    <property type="entry name" value="CHEB"/>
    <property type="match status" value="1"/>
</dbReference>
<dbReference type="InterPro" id="IPR022641">
    <property type="entry name" value="CheR_N"/>
</dbReference>
<keyword evidence="3" id="KW-0489">Methyltransferase</keyword>
<evidence type="ECO:0000259" key="10">
    <source>
        <dbReference type="PROSITE" id="PS50113"/>
    </source>
</evidence>
<evidence type="ECO:0000256" key="6">
    <source>
        <dbReference type="PROSITE-ProRule" id="PRU00050"/>
    </source>
</evidence>
<dbReference type="InterPro" id="IPR029016">
    <property type="entry name" value="GAF-like_dom_sf"/>
</dbReference>
<evidence type="ECO:0000256" key="7">
    <source>
        <dbReference type="SAM" id="Coils"/>
    </source>
</evidence>
<dbReference type="InterPro" id="IPR036890">
    <property type="entry name" value="HATPase_C_sf"/>
</dbReference>
<dbReference type="Proteomes" id="UP001476282">
    <property type="component" value="Unassembled WGS sequence"/>
</dbReference>
<protein>
    <recommendedName>
        <fullName evidence="2">protein-glutamate O-methyltransferase</fullName>
        <ecNumber evidence="2">2.1.1.80</ecNumber>
    </recommendedName>
</protein>
<dbReference type="Pfam" id="PF01339">
    <property type="entry name" value="CheB_methylest"/>
    <property type="match status" value="1"/>
</dbReference>
<dbReference type="SUPFAM" id="SSF47757">
    <property type="entry name" value="Chemotaxis receptor methyltransferase CheR, N-terminal domain"/>
    <property type="match status" value="1"/>
</dbReference>
<evidence type="ECO:0000256" key="8">
    <source>
        <dbReference type="SAM" id="MobiDB-lite"/>
    </source>
</evidence>
<evidence type="ECO:0000256" key="2">
    <source>
        <dbReference type="ARBA" id="ARBA00012534"/>
    </source>
</evidence>
<evidence type="ECO:0000259" key="12">
    <source>
        <dbReference type="PROSITE" id="PS50123"/>
    </source>
</evidence>
<dbReference type="InterPro" id="IPR035909">
    <property type="entry name" value="CheB_C"/>
</dbReference>
<dbReference type="PRINTS" id="PR00996">
    <property type="entry name" value="CHERMTFRASE"/>
</dbReference>
<dbReference type="InterPro" id="IPR000673">
    <property type="entry name" value="Sig_transdc_resp-reg_Me-estase"/>
</dbReference>
<evidence type="ECO:0000313" key="14">
    <source>
        <dbReference type="Proteomes" id="UP001476282"/>
    </source>
</evidence>
<dbReference type="CDD" id="cd00130">
    <property type="entry name" value="PAS"/>
    <property type="match status" value="1"/>
</dbReference>
<feature type="region of interest" description="Disordered" evidence="8">
    <location>
        <begin position="494"/>
        <end position="520"/>
    </location>
</feature>
<gene>
    <name evidence="13" type="primary">cheB_4</name>
    <name evidence="13" type="ORF">Hsar01_03727</name>
</gene>
<proteinExistence type="predicted"/>
<dbReference type="InterPro" id="IPR029063">
    <property type="entry name" value="SAM-dependent_MTases_sf"/>
</dbReference>
<dbReference type="InterPro" id="IPR000700">
    <property type="entry name" value="PAS-assoc_C"/>
</dbReference>
<dbReference type="PANTHER" id="PTHR24422:SF27">
    <property type="entry name" value="PROTEIN-GLUTAMATE O-METHYLTRANSFERASE"/>
    <property type="match status" value="1"/>
</dbReference>
<keyword evidence="14" id="KW-1185">Reference proteome</keyword>
<keyword evidence="6" id="KW-0378">Hydrolase</keyword>
<dbReference type="InterPro" id="IPR000014">
    <property type="entry name" value="PAS"/>
</dbReference>
<feature type="active site" evidence="6">
    <location>
        <position position="63"/>
    </location>
</feature>
<dbReference type="SUPFAM" id="SSF55874">
    <property type="entry name" value="ATPase domain of HSP90 chaperone/DNA topoisomerase II/histidine kinase"/>
    <property type="match status" value="1"/>
</dbReference>
<keyword evidence="7" id="KW-0175">Coiled coil</keyword>
<dbReference type="InterPro" id="IPR011712">
    <property type="entry name" value="Sig_transdc_His_kin_sub3_dim/P"/>
</dbReference>
<feature type="domain" description="PAC" evidence="10">
    <location>
        <begin position="802"/>
        <end position="853"/>
    </location>
</feature>
<sequence>MTSDEENAADRAASHDPMGQPDRPETDFPVVGVGASAGGLEAFRRLLSALPERPGMALVLVQHLDPGRQSLMAGLLAKHTALPVREVVDDMLVEKNHIYAIPPGRRLQVRDGKFHLSELEGSRVVPTVIDHFFFSLAEACGPRAICVVLSGLGADGSRGLRAVKAAGGLTIAADPEQAAFDGMPRSAIATGLADFVLPVEKIPRVLKQCAEHPYVARGGEEPAGNGEGLETVFSLLRARTGHDFRSYKPGTVRRRIGRRMGICHVESLRDYLEVLRRDSGEVRALFQDLLIGVTSFFRDPESWEVLEKEVLEPLIRDLPAGEPLRVWVPGCSSGEEAYSVAMALAEGFERCGCPPRMQVFATDIDDTSVARGRMAAYPKTVLADIPPSRARRFLVEDGERVQISKSLRDSVVFARQNVIGDPPFSRLHLICCRNLMIYLDQETQQRMVELFHFALVRGGCLFLGSSESIGRQERLFQPVSKVDRIFRRRETDDIPRPGLHFQQGGPQTFEPSRPKDPDRPRGVAELARLSLLEHHTPAAVVVDSTGEVRFFHGPVSRYLEFPVGEPTRQAIRLCRKNLRSVLRAAIHRAETSLQPEQMTVCQKSDQGEVAVTLSVRPLGDGDDDRKLLMVTFSERPMEEPEDGFGPTGAEDLIGRLEADLEVTRESLQSTIEEQETANEELKASHEEVMSMNEELQSANEELETSREELQSLNEELTTVNAELEEKVRELESANDDLDNLLSSTDIATIFLDPELGIRRFTPATRKLIHLIPADVGRPLSDIAPRFLDEHIFEDARRVLETQELQEKEIAGSGGESYLRRIVPYRSASGRIDGVVITFSDVSDLRRQARQLQARERQQAAIAKLGQKALAGMPLAAFCGEVVEACATMLGVPMVKVLRKEDASELLLYAGIGWQEGAVGEVRVGTDLDSQAGYTLKSNAPVIVRRLSEETRFRGPELLRRHGVVSGLSVIIGTEQEAWGVLGAHSDEEREFTGDDIHFLQALANIIFELVKRDEVVEELRASRQRYRLVADSMPALLAMCDADERYVFANAAYRDWLGLEPEEMIGRTVLEVVGEEAYAEVEKPIRGVLAGERQRFRAHLAYRLGKIHDVEVDYLPDIQNGEVVGYFAMIQDISERLAAEQLMEDSKRLLESEVASRTDQLRVLSDNVPALFAYIDPERRFRYLNRLHEEEFHMKPGEFIGRPVAEAFGEENYAAIEPYLEVALTGEEQHFEVSVDLPRDGVRAYRVHYVPHLGGAGEVRGIFALSDDVTRMRQLQKDVLEAAEREKERIGRELHDSLCQDLSGVGMLGQALSKKLSRNDSRYTAEVEGLVRRINKITHQSREIARGLCPVALQDRGLGTALGEFCEVVPDLFDGLSCDFEDRLGNFTVEEPVATQLFIIAREAIFNAARHANAELVTVTLSREDRKLLLRVCDDGDGRLDEVTEGLGIRSMRYRALTLGGTFSLQEVEQGTGLQMDCTIRLESEPVPAEDSENPDPNS</sequence>
<dbReference type="SUPFAM" id="SSF52738">
    <property type="entry name" value="Methylesterase CheB, C-terminal domain"/>
    <property type="match status" value="1"/>
</dbReference>
<name>A0ABP9USG1_9BACT</name>
<dbReference type="InterPro" id="IPR003018">
    <property type="entry name" value="GAF"/>
</dbReference>
<feature type="domain" description="CheR-type methyltransferase" evidence="12">
    <location>
        <begin position="235"/>
        <end position="492"/>
    </location>
</feature>
<dbReference type="Gene3D" id="1.10.155.10">
    <property type="entry name" value="Chemotaxis receptor methyltransferase CheR, N-terminal domain"/>
    <property type="match status" value="1"/>
</dbReference>
<dbReference type="SUPFAM" id="SSF53335">
    <property type="entry name" value="S-adenosyl-L-methionine-dependent methyltransferases"/>
    <property type="match status" value="1"/>
</dbReference>
<dbReference type="InterPro" id="IPR013656">
    <property type="entry name" value="PAS_4"/>
</dbReference>
<evidence type="ECO:0000259" key="9">
    <source>
        <dbReference type="PROSITE" id="PS50112"/>
    </source>
</evidence>
<evidence type="ECO:0000256" key="3">
    <source>
        <dbReference type="ARBA" id="ARBA00022603"/>
    </source>
</evidence>
<dbReference type="Gene3D" id="3.30.450.20">
    <property type="entry name" value="PAS domain"/>
    <property type="match status" value="3"/>
</dbReference>
<feature type="active site" evidence="6">
    <location>
        <position position="155"/>
    </location>
</feature>
<keyword evidence="6" id="KW-0145">Chemotaxis</keyword>
<feature type="domain" description="PAS" evidence="9">
    <location>
        <begin position="1022"/>
        <end position="1092"/>
    </location>
</feature>
<dbReference type="SUPFAM" id="SSF55785">
    <property type="entry name" value="PYP-like sensor domain (PAS domain)"/>
    <property type="match status" value="3"/>
</dbReference>
<dbReference type="SMART" id="SM00091">
    <property type="entry name" value="PAS"/>
    <property type="match status" value="4"/>
</dbReference>
<dbReference type="InterPro" id="IPR022642">
    <property type="entry name" value="CheR_C"/>
</dbReference>
<dbReference type="PROSITE" id="PS50123">
    <property type="entry name" value="CHER"/>
    <property type="match status" value="1"/>
</dbReference>
<feature type="region of interest" description="Disordered" evidence="8">
    <location>
        <begin position="1"/>
        <end position="28"/>
    </location>
</feature>
<dbReference type="InterPro" id="IPR036804">
    <property type="entry name" value="CheR_N_sf"/>
</dbReference>
<dbReference type="PROSITE" id="PS50113">
    <property type="entry name" value="PAC"/>
    <property type="match status" value="1"/>
</dbReference>
<dbReference type="Gene3D" id="3.40.50.150">
    <property type="entry name" value="Vaccinia Virus protein VP39"/>
    <property type="match status" value="1"/>
</dbReference>
<dbReference type="SMART" id="SM00138">
    <property type="entry name" value="MeTrc"/>
    <property type="match status" value="1"/>
</dbReference>
<dbReference type="Gene3D" id="1.20.5.1930">
    <property type="match status" value="1"/>
</dbReference>
<dbReference type="Pfam" id="PF03705">
    <property type="entry name" value="CheR_N"/>
    <property type="match status" value="1"/>
</dbReference>
<evidence type="ECO:0000256" key="4">
    <source>
        <dbReference type="ARBA" id="ARBA00022679"/>
    </source>
</evidence>
<dbReference type="Pfam" id="PF07730">
    <property type="entry name" value="HisKA_3"/>
    <property type="match status" value="1"/>
</dbReference>
<accession>A0ABP9USG1</accession>
<dbReference type="SUPFAM" id="SSF55781">
    <property type="entry name" value="GAF domain-like"/>
    <property type="match status" value="1"/>
</dbReference>
<feature type="coiled-coil region" evidence="7">
    <location>
        <begin position="1273"/>
        <end position="1300"/>
    </location>
</feature>
<feature type="domain" description="CheB-type methylesterase" evidence="11">
    <location>
        <begin position="24"/>
        <end position="213"/>
    </location>
</feature>
<evidence type="ECO:0000256" key="5">
    <source>
        <dbReference type="ARBA" id="ARBA00022691"/>
    </source>
</evidence>
<organism evidence="13 14">
    <name type="scientific">Haloferula sargassicola</name>
    <dbReference type="NCBI Taxonomy" id="490096"/>
    <lineage>
        <taxon>Bacteria</taxon>
        <taxon>Pseudomonadati</taxon>
        <taxon>Verrucomicrobiota</taxon>
        <taxon>Verrucomicrobiia</taxon>
        <taxon>Verrucomicrobiales</taxon>
        <taxon>Verrucomicrobiaceae</taxon>
        <taxon>Haloferula</taxon>
    </lineage>
</organism>